<dbReference type="EMBL" id="AJWK01030727">
    <property type="status" value="NOT_ANNOTATED_CDS"/>
    <property type="molecule type" value="Genomic_DNA"/>
</dbReference>
<proteinExistence type="predicted"/>
<keyword evidence="3" id="KW-1185">Reference proteome</keyword>
<dbReference type="VEuPathDB" id="VectorBase:LLOJ009000"/>
<name>A0A1B0GKM9_LUTLO</name>
<evidence type="ECO:0000313" key="3">
    <source>
        <dbReference type="Proteomes" id="UP000092461"/>
    </source>
</evidence>
<accession>A0A1B0GKM9</accession>
<dbReference type="Proteomes" id="UP000092461">
    <property type="component" value="Unassembled WGS sequence"/>
</dbReference>
<evidence type="ECO:0000256" key="1">
    <source>
        <dbReference type="SAM" id="MobiDB-lite"/>
    </source>
</evidence>
<dbReference type="EnsemblMetazoa" id="LLOJ009000-RA">
    <property type="protein sequence ID" value="LLOJ009000-PA"/>
    <property type="gene ID" value="LLOJ009000"/>
</dbReference>
<protein>
    <submittedName>
        <fullName evidence="2">Uncharacterized protein</fullName>
    </submittedName>
</protein>
<evidence type="ECO:0000313" key="2">
    <source>
        <dbReference type="EnsemblMetazoa" id="LLOJ009000-PA"/>
    </source>
</evidence>
<feature type="compositionally biased region" description="Basic residues" evidence="1">
    <location>
        <begin position="76"/>
        <end position="85"/>
    </location>
</feature>
<sequence>MVNPPIRGGVAATESHVVTMPFITSRWLRELVLQLSCQQQSTRTQCPPCTSPMTHTIDTARRRGRGGDFPPQFPRHIPHRSYRDS</sequence>
<feature type="region of interest" description="Disordered" evidence="1">
    <location>
        <begin position="42"/>
        <end position="85"/>
    </location>
</feature>
<dbReference type="AlphaFoldDB" id="A0A1B0GKM9"/>
<organism evidence="2 3">
    <name type="scientific">Lutzomyia longipalpis</name>
    <name type="common">Sand fly</name>
    <dbReference type="NCBI Taxonomy" id="7200"/>
    <lineage>
        <taxon>Eukaryota</taxon>
        <taxon>Metazoa</taxon>
        <taxon>Ecdysozoa</taxon>
        <taxon>Arthropoda</taxon>
        <taxon>Hexapoda</taxon>
        <taxon>Insecta</taxon>
        <taxon>Pterygota</taxon>
        <taxon>Neoptera</taxon>
        <taxon>Endopterygota</taxon>
        <taxon>Diptera</taxon>
        <taxon>Nematocera</taxon>
        <taxon>Psychodoidea</taxon>
        <taxon>Psychodidae</taxon>
        <taxon>Lutzomyia</taxon>
        <taxon>Lutzomyia</taxon>
    </lineage>
</organism>
<reference evidence="2" key="1">
    <citation type="submission" date="2020-05" db="UniProtKB">
        <authorList>
            <consortium name="EnsemblMetazoa"/>
        </authorList>
    </citation>
    <scope>IDENTIFICATION</scope>
    <source>
        <strain evidence="2">Jacobina</strain>
    </source>
</reference>
<feature type="compositionally biased region" description="Polar residues" evidence="1">
    <location>
        <begin position="42"/>
        <end position="57"/>
    </location>
</feature>